<feature type="non-terminal residue" evidence="1">
    <location>
        <position position="168"/>
    </location>
</feature>
<keyword evidence="2" id="KW-1185">Reference proteome</keyword>
<name>A0A176RX76_9GAMM</name>
<reference evidence="1 2" key="1">
    <citation type="submission" date="2016-05" db="EMBL/GenBank/DDBJ databases">
        <title>Single-cell genome of chain-forming Candidatus Thiomargarita nelsonii and comparison to other large sulfur-oxidizing bacteria.</title>
        <authorList>
            <person name="Winkel M."/>
            <person name="Salman V."/>
            <person name="Woyke T."/>
            <person name="Schulz-Vogt H."/>
            <person name="Richter M."/>
            <person name="Flood B."/>
            <person name="Bailey J."/>
            <person name="Amann R."/>
            <person name="Mussmann M."/>
        </authorList>
    </citation>
    <scope>NUCLEOTIDE SEQUENCE [LARGE SCALE GENOMIC DNA]</scope>
    <source>
        <strain evidence="1 2">THI036</strain>
    </source>
</reference>
<organism evidence="1 2">
    <name type="scientific">Candidatus Thiomargarita nelsonii</name>
    <dbReference type="NCBI Taxonomy" id="1003181"/>
    <lineage>
        <taxon>Bacteria</taxon>
        <taxon>Pseudomonadati</taxon>
        <taxon>Pseudomonadota</taxon>
        <taxon>Gammaproteobacteria</taxon>
        <taxon>Thiotrichales</taxon>
        <taxon>Thiotrichaceae</taxon>
        <taxon>Thiomargarita</taxon>
    </lineage>
</organism>
<comment type="caution">
    <text evidence="1">The sequence shown here is derived from an EMBL/GenBank/DDBJ whole genome shotgun (WGS) entry which is preliminary data.</text>
</comment>
<sequence length="168" mass="18881">LSTASYQGHLFWGTMHVPYLAWALFMRLYAADIYSSLAYNNALLGTMRPVSIFRGQNFADGNPDIQLLYGMTHLPSYKNGLTPDAAWELVPNNMELPAEIVDNPTAVLDIYLNNSYKNFSGCPIFGLAGFNNYNNNYTWTMAVYNNRLFVGTLDINFSEANPEARAEL</sequence>
<accession>A0A176RX76</accession>
<dbReference type="EMBL" id="LUTY01002474">
    <property type="protein sequence ID" value="OAD20316.1"/>
    <property type="molecule type" value="Genomic_DNA"/>
</dbReference>
<gene>
    <name evidence="1" type="ORF">THIOM_003990</name>
</gene>
<evidence type="ECO:0000313" key="1">
    <source>
        <dbReference type="EMBL" id="OAD20316.1"/>
    </source>
</evidence>
<evidence type="ECO:0000313" key="2">
    <source>
        <dbReference type="Proteomes" id="UP000076962"/>
    </source>
</evidence>
<dbReference type="AlphaFoldDB" id="A0A176RX76"/>
<protein>
    <submittedName>
        <fullName evidence="1">Uncharacterized protein</fullName>
    </submittedName>
</protein>
<dbReference type="Proteomes" id="UP000076962">
    <property type="component" value="Unassembled WGS sequence"/>
</dbReference>
<proteinExistence type="predicted"/>
<feature type="non-terminal residue" evidence="1">
    <location>
        <position position="1"/>
    </location>
</feature>